<protein>
    <recommendedName>
        <fullName evidence="5">THH1/TOM1/TOM3 domain-containing protein</fullName>
    </recommendedName>
</protein>
<evidence type="ECO:0000313" key="3">
    <source>
        <dbReference type="EMBL" id="KAK5575455.1"/>
    </source>
</evidence>
<accession>A0AAN7TU02</accession>
<dbReference type="Proteomes" id="UP001344447">
    <property type="component" value="Unassembled WGS sequence"/>
</dbReference>
<dbReference type="GO" id="GO:0006935">
    <property type="term" value="P:chemotaxis"/>
    <property type="evidence" value="ECO:0007669"/>
    <property type="project" value="TreeGrafter"/>
</dbReference>
<feature type="transmembrane region" description="Helical" evidence="2">
    <location>
        <begin position="1621"/>
        <end position="1644"/>
    </location>
</feature>
<organism evidence="3 4">
    <name type="scientific">Dictyostelium firmibasis</name>
    <dbReference type="NCBI Taxonomy" id="79012"/>
    <lineage>
        <taxon>Eukaryota</taxon>
        <taxon>Amoebozoa</taxon>
        <taxon>Evosea</taxon>
        <taxon>Eumycetozoa</taxon>
        <taxon>Dictyostelia</taxon>
        <taxon>Dictyosteliales</taxon>
        <taxon>Dictyosteliaceae</taxon>
        <taxon>Dictyostelium</taxon>
    </lineage>
</organism>
<keyword evidence="4" id="KW-1185">Reference proteome</keyword>
<keyword evidence="2" id="KW-1133">Transmembrane helix</keyword>
<feature type="compositionally biased region" description="Low complexity" evidence="1">
    <location>
        <begin position="1712"/>
        <end position="1732"/>
    </location>
</feature>
<feature type="transmembrane region" description="Helical" evidence="2">
    <location>
        <begin position="1472"/>
        <end position="1497"/>
    </location>
</feature>
<feature type="transmembrane region" description="Helical" evidence="2">
    <location>
        <begin position="7"/>
        <end position="28"/>
    </location>
</feature>
<sequence>MIIKGTINIVFILLVLINCIYLIASINVKSSKITEKSTNVLGVEFDYALIDFELDQDLYRIRNVPCSNFDCTLPIINDTIDCSCDYTNMRECPKILDSSCDQSKCKVDFCDPIKYPSWETIKANKPKNFESTDYQPISIRYKANAFICEGIRIESTQNQGRYYITIVKDPLARFFRETPNISPDTFIQPAFCPSDNGFHFENSSLDIWNQDTYFLTITPQSKYINFNITIISKEIHPTSKLPSTTCTNLTDFPDHVCIVDGVAAVGKTIDANDLAYYTFQVTKPSLISFSAPTIFQDIDFFVSDDPSNSKPNYTNPSKWESIFEGDDYLILSLKPNSDGSPKTLYITVSTYYPSVYSFTVSTLTDTDLIPISNNYARGGAFSILGSSRLFLPNGSFYKCNRWSTCTTFSILFPFLESFPVWPIPTQFADDYRFNKITYYNDKSRKNHYSAAFLLSNTEGDFSQLNKDFNEILGSKIEFLNTLVDINGNALEGNFTLKLNNELECDNEKFKELLKEMDSLESTLYNNTDFAAVNSIIFNIDTLTLTDSWKACSDKASSFLQTNSLKVNKSLSTCSYSANDPEYDLDPCCNVTLSFFQCCQPKIVSVNELEFVGVFDNLVSDQCFSSQCTASVLNEYYNSLSVVSECDVPAFVSTNSALEMREALRDCKDVLESRECYKDSDCNGIYSDNNKTIACDLVKRVCMIPPEQLDLNYLECVFNRLPVSYIYSFLNKYGIQINGSLISNVLEVLSWDDCTSTYGRDYRSNYIYDATGIGTHYSCYQNKDCLDYSCETVHDVCFDGQIGGWRFTLNSNADTCDSIGLCQIDADCQWDDDEQTCIDKCNAIKEYCGYCSSNSTDCITFKDLDESQCKSPTVPNVCILSNGEVVYDVDPIDCENNHGSCNLPCGKECVGWGYSGCGVVLNETYYMNETTCEGIANATWSEYTEMCQLPNVTSKAQCVALIRDGLKYDWVDCESQPSDECYDFVFYQCNIQPIECNTKAECENAGQCSDSYFFSGENVPKYPENMGKCVRDHFAYLSGFNIPTCSAFEQSDSPMGCFSYYPESSRRVCNLPENKEKGFRWWSPATTREECEAPMGCKILDNSPYNLPYNFRFNQMTEELCNGCGNDSLNSWEHIFKWTPAVWEAGISVKPQWRTNEYIYPATVRKVLNYQQLYDELDDSVNTHIADLYRSEVLCRMERVEGNLRSISCSCSENGSPDCFSSSSLLLGQSKPCANEVSSYNFTFGVVEFSKKSVQSGCTSVLVSQVSKQLYKSTIPQTLSSNFVSYKKPDNYGILNDKGAIIGTILGDGITINTQGVSSLTICLQFNGTKYSKSYNVYDFAISTSNSPLRPLSVQTFTKNGGGELLCTLLTNFTDDQSFFPIIRINSWENQEKQVFDKVATGLIYTLGCIFIITALWGIFQVAVVVIKKYKGVEQIRLVHFLILIVTTFILIRAIYFFIIPSGALQNNSSADYILVVLPTFIYFTAFTIIISLWYMIVSAKDSGRTLFKRLKIIILSTNFVLYLLFVVIVLVFNYTENHPSNDCGTRIVLEVSSTTSQYVVSIVYAIIQAIISFVIGAAFIYLGGSLYLSMRSIKKNRDTGDSTNGGSSGGKNPSNHHQKKIFIVTFACSVGFIIHCVFVLILVAANPSNITFSFLGLIITEIIPSLSIFYCYNQGHFAGMKQSTKTAELDYITPSREEFNSSSRRVGESGLSYKNNSSHSTQSSFNSSSFRS</sequence>
<feature type="transmembrane region" description="Helical" evidence="2">
    <location>
        <begin position="1438"/>
        <end position="1460"/>
    </location>
</feature>
<name>A0AAN7TU02_9MYCE</name>
<keyword evidence="2" id="KW-0472">Membrane</keyword>
<evidence type="ECO:0000256" key="1">
    <source>
        <dbReference type="SAM" id="MobiDB-lite"/>
    </source>
</evidence>
<reference evidence="3 4" key="1">
    <citation type="submission" date="2023-11" db="EMBL/GenBank/DDBJ databases">
        <title>Dfirmibasis_genome.</title>
        <authorList>
            <person name="Edelbroek B."/>
            <person name="Kjellin J."/>
            <person name="Jerlstrom-Hultqvist J."/>
            <person name="Soderbom F."/>
        </authorList>
    </citation>
    <scope>NUCLEOTIDE SEQUENCE [LARGE SCALE GENOMIC DNA]</scope>
    <source>
        <strain evidence="3 4">TNS-C-14</strain>
    </source>
</reference>
<comment type="caution">
    <text evidence="3">The sequence shown here is derived from an EMBL/GenBank/DDBJ whole genome shotgun (WGS) entry which is preliminary data.</text>
</comment>
<proteinExistence type="predicted"/>
<evidence type="ECO:0000256" key="2">
    <source>
        <dbReference type="SAM" id="Phobius"/>
    </source>
</evidence>
<feature type="transmembrane region" description="Helical" evidence="2">
    <location>
        <begin position="1509"/>
        <end position="1532"/>
    </location>
</feature>
<feature type="transmembrane region" description="Helical" evidence="2">
    <location>
        <begin position="1650"/>
        <end position="1672"/>
    </location>
</feature>
<dbReference type="PANTHER" id="PTHR32102:SF13">
    <property type="entry name" value="THH1_TOM1_TOM3 DOMAIN-CONTAINING PROTEIN"/>
    <property type="match status" value="1"/>
</dbReference>
<keyword evidence="2" id="KW-0812">Transmembrane</keyword>
<feature type="transmembrane region" description="Helical" evidence="2">
    <location>
        <begin position="1562"/>
        <end position="1588"/>
    </location>
</feature>
<dbReference type="EMBL" id="JAVFKY010000005">
    <property type="protein sequence ID" value="KAK5575455.1"/>
    <property type="molecule type" value="Genomic_DNA"/>
</dbReference>
<feature type="region of interest" description="Disordered" evidence="1">
    <location>
        <begin position="1698"/>
        <end position="1732"/>
    </location>
</feature>
<dbReference type="PANTHER" id="PTHR32102">
    <property type="entry name" value="DUF1084 DOMAIN-CONTAINING PROTEIN-RELATED"/>
    <property type="match status" value="1"/>
</dbReference>
<gene>
    <name evidence="3" type="ORF">RB653_006588</name>
</gene>
<evidence type="ECO:0008006" key="5">
    <source>
        <dbReference type="Google" id="ProtNLM"/>
    </source>
</evidence>
<evidence type="ECO:0000313" key="4">
    <source>
        <dbReference type="Proteomes" id="UP001344447"/>
    </source>
</evidence>
<feature type="transmembrane region" description="Helical" evidence="2">
    <location>
        <begin position="1402"/>
        <end position="1426"/>
    </location>
</feature>